<gene>
    <name evidence="1" type="ORF">V1525DRAFT_458443</name>
</gene>
<name>A0ACC3SV78_LIPKO</name>
<evidence type="ECO:0000313" key="2">
    <source>
        <dbReference type="Proteomes" id="UP001433508"/>
    </source>
</evidence>
<reference evidence="2" key="1">
    <citation type="journal article" date="2024" name="Front. Bioeng. Biotechnol.">
        <title>Genome-scale model development and genomic sequencing of the oleaginous clade Lipomyces.</title>
        <authorList>
            <person name="Czajka J.J."/>
            <person name="Han Y."/>
            <person name="Kim J."/>
            <person name="Mondo S.J."/>
            <person name="Hofstad B.A."/>
            <person name="Robles A."/>
            <person name="Haridas S."/>
            <person name="Riley R."/>
            <person name="LaButti K."/>
            <person name="Pangilinan J."/>
            <person name="Andreopoulos W."/>
            <person name="Lipzen A."/>
            <person name="Yan J."/>
            <person name="Wang M."/>
            <person name="Ng V."/>
            <person name="Grigoriev I.V."/>
            <person name="Spatafora J.W."/>
            <person name="Magnuson J.K."/>
            <person name="Baker S.E."/>
            <person name="Pomraning K.R."/>
        </authorList>
    </citation>
    <scope>NUCLEOTIDE SEQUENCE [LARGE SCALE GENOMIC DNA]</scope>
    <source>
        <strain evidence="2">CBS 7786</strain>
    </source>
</reference>
<dbReference type="EMBL" id="MU971412">
    <property type="protein sequence ID" value="KAK9235525.1"/>
    <property type="molecule type" value="Genomic_DNA"/>
</dbReference>
<protein>
    <submittedName>
        <fullName evidence="1">Ubiquitin-conjugating enzyme/RWD-like protein</fullName>
    </submittedName>
</protein>
<dbReference type="Proteomes" id="UP001433508">
    <property type="component" value="Unassembled WGS sequence"/>
</dbReference>
<proteinExistence type="predicted"/>
<comment type="caution">
    <text evidence="1">The sequence shown here is derived from an EMBL/GenBank/DDBJ whole genome shotgun (WGS) entry which is preliminary data.</text>
</comment>
<accession>A0ACC3SV78</accession>
<evidence type="ECO:0000313" key="1">
    <source>
        <dbReference type="EMBL" id="KAK9235525.1"/>
    </source>
</evidence>
<keyword evidence="2" id="KW-1185">Reference proteome</keyword>
<sequence length="250" mass="27957">MPPANKNTPTVRRILKEAKELSEPDKDLYAAPTEDNLFEWHFIIRGPPSSPYEDGYYHGRINLPSNYPLAPPSFRFLQDSGRFDINKDICLSISNFHVEEWLPAWGIRTALVALRSFMATDANGAIGSISGVPDETKQEIARKSRDFQCSTCGGRRNYELLCATTEGGSSNEPRLQASIVYKSVDNQSDKKSADKLQQERPKQTGSMDNGATQTASTRRMQQQTSQGISRNKLTVLLSVLLAIWAVRFLL</sequence>
<organism evidence="1 2">
    <name type="scientific">Lipomyces kononenkoae</name>
    <name type="common">Yeast</name>
    <dbReference type="NCBI Taxonomy" id="34357"/>
    <lineage>
        <taxon>Eukaryota</taxon>
        <taxon>Fungi</taxon>
        <taxon>Dikarya</taxon>
        <taxon>Ascomycota</taxon>
        <taxon>Saccharomycotina</taxon>
        <taxon>Lipomycetes</taxon>
        <taxon>Lipomycetales</taxon>
        <taxon>Lipomycetaceae</taxon>
        <taxon>Lipomyces</taxon>
    </lineage>
</organism>